<evidence type="ECO:0000313" key="7">
    <source>
        <dbReference type="EMBL" id="EQC34698.1"/>
    </source>
</evidence>
<dbReference type="AlphaFoldDB" id="T0RQ77"/>
<dbReference type="OrthoDB" id="101865at2759"/>
<dbReference type="InterPro" id="IPR011011">
    <property type="entry name" value="Znf_FYVE_PHD"/>
</dbReference>
<dbReference type="OMA" id="RMRCHRC"/>
<dbReference type="GO" id="GO:0008270">
    <property type="term" value="F:zinc ion binding"/>
    <property type="evidence" value="ECO:0007669"/>
    <property type="project" value="UniProtKB-KW"/>
</dbReference>
<dbReference type="PROSITE" id="PS50178">
    <property type="entry name" value="ZF_FYVE"/>
    <property type="match status" value="2"/>
</dbReference>
<evidence type="ECO:0000256" key="5">
    <source>
        <dbReference type="SAM" id="MobiDB-lite"/>
    </source>
</evidence>
<evidence type="ECO:0000256" key="2">
    <source>
        <dbReference type="ARBA" id="ARBA00022771"/>
    </source>
</evidence>
<keyword evidence="1" id="KW-0479">Metal-binding</keyword>
<feature type="compositionally biased region" description="Basic and acidic residues" evidence="5">
    <location>
        <begin position="491"/>
        <end position="504"/>
    </location>
</feature>
<proteinExistence type="predicted"/>
<dbReference type="Proteomes" id="UP000030762">
    <property type="component" value="Unassembled WGS sequence"/>
</dbReference>
<feature type="domain" description="FYVE-type" evidence="6">
    <location>
        <begin position="18"/>
        <end position="75"/>
    </location>
</feature>
<dbReference type="GeneID" id="19948741"/>
<sequence>MRSISAQALLPTARYAPIDAAVRCGVCARAFSAFRTKVHCHTCGAVVCNGCAVEVPVQQQRRDAIVCVSCTRGKKKQPVAATTFDGILFDPADLAPRQAPMGPPIKAVAPPAKYAATTPEPDLSAFQLHVLPNIETTLEVDDDDDDELAVFGSSRGVIPAAELVQPDQFVPSLSRMRCHRCRRLLLLHARHHCSACAEVYCRSCVNAYVTESHYRLSSIDICRTCSLIQAMFGSFKECRWVHKSLPSTAFPPGVQVKVRCPLYVNRTEFARKIAELKFLEEVDLVPWNHLPQRGLWSIEPPSCDECGLQLRRSTRARCGMCDLVYCLGCTTLKFTRPPHKLELEDIHVCRTCVATFERWNRTRSKQLWKTCATVYAKASGTHVDPDSAPPPTSPAGWLRSRPSAEMVQKASRSSGSNKDSHLSLDTTRRPSGDADDRRLSCGGRDSLDNGRRLSCDARSSIGYDARGSIGCDARGSVGGRDSLLDGGRPSDGGRPRRSSCDARHTAQAPEAGRPRMCSAPVRPRFSAADIPPPTPPTMSADDEALLRSIERNLRVSEAIARTIECAEAGVEPALHHQGRPRRHSISG</sequence>
<keyword evidence="3" id="KW-0862">Zinc</keyword>
<protein>
    <recommendedName>
        <fullName evidence="6">FYVE-type domain-containing protein</fullName>
    </recommendedName>
</protein>
<evidence type="ECO:0000256" key="3">
    <source>
        <dbReference type="ARBA" id="ARBA00022833"/>
    </source>
</evidence>
<dbReference type="Gene3D" id="3.30.40.10">
    <property type="entry name" value="Zinc/RING finger domain, C3HC4 (zinc finger)"/>
    <property type="match status" value="2"/>
</dbReference>
<gene>
    <name evidence="7" type="ORF">SDRG_08014</name>
</gene>
<dbReference type="EMBL" id="JH767154">
    <property type="protein sequence ID" value="EQC34698.1"/>
    <property type="molecule type" value="Genomic_DNA"/>
</dbReference>
<dbReference type="SMART" id="SM00064">
    <property type="entry name" value="FYVE"/>
    <property type="match status" value="2"/>
</dbReference>
<dbReference type="PANTHER" id="PTHR43102">
    <property type="entry name" value="SLR1143 PROTEIN"/>
    <property type="match status" value="1"/>
</dbReference>
<evidence type="ECO:0000259" key="6">
    <source>
        <dbReference type="PROSITE" id="PS50178"/>
    </source>
</evidence>
<dbReference type="PANTHER" id="PTHR43102:SF2">
    <property type="entry name" value="GAF DOMAIN-CONTAINING PROTEIN"/>
    <property type="match status" value="1"/>
</dbReference>
<accession>T0RQ77</accession>
<dbReference type="InterPro" id="IPR017455">
    <property type="entry name" value="Znf_FYVE-rel"/>
</dbReference>
<organism evidence="7 8">
    <name type="scientific">Saprolegnia diclina (strain VS20)</name>
    <dbReference type="NCBI Taxonomy" id="1156394"/>
    <lineage>
        <taxon>Eukaryota</taxon>
        <taxon>Sar</taxon>
        <taxon>Stramenopiles</taxon>
        <taxon>Oomycota</taxon>
        <taxon>Saprolegniomycetes</taxon>
        <taxon>Saprolegniales</taxon>
        <taxon>Saprolegniaceae</taxon>
        <taxon>Saprolegnia</taxon>
    </lineage>
</organism>
<dbReference type="InterPro" id="IPR000306">
    <property type="entry name" value="Znf_FYVE"/>
</dbReference>
<evidence type="ECO:0000256" key="1">
    <source>
        <dbReference type="ARBA" id="ARBA00022723"/>
    </source>
</evidence>
<feature type="region of interest" description="Disordered" evidence="5">
    <location>
        <begin position="380"/>
        <end position="445"/>
    </location>
</feature>
<name>T0RQ77_SAPDV</name>
<dbReference type="InParanoid" id="T0RQ77"/>
<dbReference type="Pfam" id="PF01363">
    <property type="entry name" value="FYVE"/>
    <property type="match status" value="1"/>
</dbReference>
<feature type="region of interest" description="Disordered" evidence="5">
    <location>
        <begin position="466"/>
        <end position="518"/>
    </location>
</feature>
<keyword evidence="8" id="KW-1185">Reference proteome</keyword>
<dbReference type="CDD" id="cd00065">
    <property type="entry name" value="FYVE_like_SF"/>
    <property type="match status" value="1"/>
</dbReference>
<dbReference type="VEuPathDB" id="FungiDB:SDRG_08014"/>
<evidence type="ECO:0000313" key="8">
    <source>
        <dbReference type="Proteomes" id="UP000030762"/>
    </source>
</evidence>
<feature type="domain" description="FYVE-type" evidence="6">
    <location>
        <begin position="172"/>
        <end position="225"/>
    </location>
</feature>
<keyword evidence="2 4" id="KW-0863">Zinc-finger</keyword>
<feature type="compositionally biased region" description="Basic and acidic residues" evidence="5">
    <location>
        <begin position="418"/>
        <end position="445"/>
    </location>
</feature>
<dbReference type="InterPro" id="IPR013083">
    <property type="entry name" value="Znf_RING/FYVE/PHD"/>
</dbReference>
<dbReference type="SUPFAM" id="SSF57903">
    <property type="entry name" value="FYVE/PHD zinc finger"/>
    <property type="match status" value="2"/>
</dbReference>
<evidence type="ECO:0000256" key="4">
    <source>
        <dbReference type="PROSITE-ProRule" id="PRU00091"/>
    </source>
</evidence>
<reference evidence="7 8" key="1">
    <citation type="submission" date="2012-04" db="EMBL/GenBank/DDBJ databases">
        <title>The Genome Sequence of Saprolegnia declina VS20.</title>
        <authorList>
            <consortium name="The Broad Institute Genome Sequencing Platform"/>
            <person name="Russ C."/>
            <person name="Nusbaum C."/>
            <person name="Tyler B."/>
            <person name="van West P."/>
            <person name="Dieguez-Uribeondo J."/>
            <person name="de Bruijn I."/>
            <person name="Tripathy S."/>
            <person name="Jiang R."/>
            <person name="Young S.K."/>
            <person name="Zeng Q."/>
            <person name="Gargeya S."/>
            <person name="Fitzgerald M."/>
            <person name="Haas B."/>
            <person name="Abouelleil A."/>
            <person name="Alvarado L."/>
            <person name="Arachchi H.M."/>
            <person name="Berlin A."/>
            <person name="Chapman S.B."/>
            <person name="Goldberg J."/>
            <person name="Griggs A."/>
            <person name="Gujja S."/>
            <person name="Hansen M."/>
            <person name="Howarth C."/>
            <person name="Imamovic A."/>
            <person name="Larimer J."/>
            <person name="McCowen C."/>
            <person name="Montmayeur A."/>
            <person name="Murphy C."/>
            <person name="Neiman D."/>
            <person name="Pearson M."/>
            <person name="Priest M."/>
            <person name="Roberts A."/>
            <person name="Saif S."/>
            <person name="Shea T."/>
            <person name="Sisk P."/>
            <person name="Sykes S."/>
            <person name="Wortman J."/>
            <person name="Nusbaum C."/>
            <person name="Birren B."/>
        </authorList>
    </citation>
    <scope>NUCLEOTIDE SEQUENCE [LARGE SCALE GENOMIC DNA]</scope>
    <source>
        <strain evidence="7 8">VS20</strain>
    </source>
</reference>
<dbReference type="RefSeq" id="XP_008612104.1">
    <property type="nucleotide sequence ID" value="XM_008613882.1"/>
</dbReference>